<dbReference type="OrthoDB" id="4966947at2"/>
<evidence type="ECO:0000313" key="2">
    <source>
        <dbReference type="EMBL" id="KHL01182.1"/>
    </source>
</evidence>
<proteinExistence type="predicted"/>
<evidence type="ECO:0000256" key="1">
    <source>
        <dbReference type="SAM" id="Phobius"/>
    </source>
</evidence>
<comment type="caution">
    <text evidence="2">The sequence shown here is derived from an EMBL/GenBank/DDBJ whole genome shotgun (WGS) entry which is preliminary data.</text>
</comment>
<accession>A0A0B2AH83</accession>
<keyword evidence="1" id="KW-0472">Membrane</keyword>
<sequence>MYIAGMFGLSSAFASQIVDAVTVGGWVLAVVMGLLSGGTAAVIVATTRWAILRFGRAVAIA</sequence>
<keyword evidence="1" id="KW-1133">Transmembrane helix</keyword>
<dbReference type="STRING" id="1338436.LK10_17265"/>
<keyword evidence="3" id="KW-1185">Reference proteome</keyword>
<reference evidence="2 3" key="1">
    <citation type="submission" date="2014-09" db="EMBL/GenBank/DDBJ databases">
        <title>Genome sequence of Sinomonas sp. MUSC 117.</title>
        <authorList>
            <person name="Lee L.-H."/>
        </authorList>
    </citation>
    <scope>NUCLEOTIDE SEQUENCE [LARGE SCALE GENOMIC DNA]</scope>
    <source>
        <strain evidence="2 3">MUSC 117</strain>
    </source>
</reference>
<gene>
    <name evidence="2" type="ORF">LK10_17265</name>
</gene>
<evidence type="ECO:0000313" key="3">
    <source>
        <dbReference type="Proteomes" id="UP000030982"/>
    </source>
</evidence>
<dbReference type="Proteomes" id="UP000030982">
    <property type="component" value="Unassembled WGS sequence"/>
</dbReference>
<dbReference type="EMBL" id="JTDL01000144">
    <property type="protein sequence ID" value="KHL01182.1"/>
    <property type="molecule type" value="Genomic_DNA"/>
</dbReference>
<dbReference type="Pfam" id="PF09221">
    <property type="entry name" value="Bacteriocin_IId"/>
    <property type="match status" value="1"/>
</dbReference>
<keyword evidence="1" id="KW-0812">Transmembrane</keyword>
<dbReference type="AlphaFoldDB" id="A0A0B2AH83"/>
<protein>
    <submittedName>
        <fullName evidence="2">Uncharacterized protein</fullName>
    </submittedName>
</protein>
<name>A0A0B2AH83_9MICC</name>
<dbReference type="InterPro" id="IPR020038">
    <property type="entry name" value="Circ_bacteriocin"/>
</dbReference>
<organism evidence="2 3">
    <name type="scientific">Sinomonas humi</name>
    <dbReference type="NCBI Taxonomy" id="1338436"/>
    <lineage>
        <taxon>Bacteria</taxon>
        <taxon>Bacillati</taxon>
        <taxon>Actinomycetota</taxon>
        <taxon>Actinomycetes</taxon>
        <taxon>Micrococcales</taxon>
        <taxon>Micrococcaceae</taxon>
        <taxon>Sinomonas</taxon>
    </lineage>
</organism>
<feature type="transmembrane region" description="Helical" evidence="1">
    <location>
        <begin position="24"/>
        <end position="46"/>
    </location>
</feature>